<feature type="transmembrane region" description="Helical" evidence="9">
    <location>
        <begin position="305"/>
        <end position="326"/>
    </location>
</feature>
<dbReference type="PANTHER" id="PTHR30574:SF1">
    <property type="entry name" value="SULPHUR TRANSPORT DOMAIN-CONTAINING PROTEIN"/>
    <property type="match status" value="1"/>
</dbReference>
<dbReference type="Proteomes" id="UP000254186">
    <property type="component" value="Unassembled WGS sequence"/>
</dbReference>
<feature type="transmembrane region" description="Helical" evidence="9">
    <location>
        <begin position="236"/>
        <end position="255"/>
    </location>
</feature>
<keyword evidence="2" id="KW-0813">Transport</keyword>
<dbReference type="GO" id="GO:0005886">
    <property type="term" value="C:plasma membrane"/>
    <property type="evidence" value="ECO:0007669"/>
    <property type="project" value="UniProtKB-SubCell"/>
</dbReference>
<name>A0A377JJ79_HAEPA</name>
<dbReference type="Pfam" id="PF04143">
    <property type="entry name" value="Sulf_transp"/>
    <property type="match status" value="1"/>
</dbReference>
<dbReference type="RefSeq" id="WP_115180360.1">
    <property type="nucleotide sequence ID" value="NZ_UGHY01000002.1"/>
</dbReference>
<feature type="transmembrane region" description="Helical" evidence="9">
    <location>
        <begin position="140"/>
        <end position="167"/>
    </location>
</feature>
<evidence type="ECO:0000256" key="2">
    <source>
        <dbReference type="ARBA" id="ARBA00022448"/>
    </source>
</evidence>
<feature type="transmembrane region" description="Helical" evidence="9">
    <location>
        <begin position="102"/>
        <end position="119"/>
    </location>
</feature>
<evidence type="ECO:0000256" key="9">
    <source>
        <dbReference type="SAM" id="Phobius"/>
    </source>
</evidence>
<keyword evidence="3" id="KW-1003">Cell membrane</keyword>
<comment type="similarity">
    <text evidence="8">Belongs to the TsuA/YedE (TC 9.B.102) family.</text>
</comment>
<proteinExistence type="inferred from homology"/>
<feature type="transmembrane region" description="Helical" evidence="9">
    <location>
        <begin position="70"/>
        <end position="96"/>
    </location>
</feature>
<gene>
    <name evidence="10" type="primary">yeeE_2</name>
    <name evidence="10" type="ORF">NCTC10672_01562</name>
</gene>
<sequence>MFTGLLIGIAFGILLQRTQFCFVSGFRRLLFQKNTRFLTMLLIAVSIQSIGLFCLAELEIIKIPQTTLPIMATIVGGLLFGIGMVLGNCCGSGAWFRSAEGALGSLLALVAFAITMASAQTGSLHQFINYWTQQTTEWDNIYLTLSISPWWLVGALVLVTCGLSFLGNKSTDSENLSFFDRTFKRPWNPYLGGLLIGLLGVLAWYFSAQTGRNYGYGIAVPSANVVQYLVIGQQRYINWGSLFVLGIPLGSFLMAKISGDFCLKMPDPQEALRRILGGIIMGLGAALAGGCTVTNALVATAYFSWQGWIATGCILIGCWFANKWIVKK</sequence>
<evidence type="ECO:0000256" key="5">
    <source>
        <dbReference type="ARBA" id="ARBA00022692"/>
    </source>
</evidence>
<evidence type="ECO:0000256" key="3">
    <source>
        <dbReference type="ARBA" id="ARBA00022475"/>
    </source>
</evidence>
<evidence type="ECO:0000313" key="10">
    <source>
        <dbReference type="EMBL" id="STP05596.1"/>
    </source>
</evidence>
<dbReference type="InterPro" id="IPR007272">
    <property type="entry name" value="Sulf_transp_TsuA/YedE"/>
</dbReference>
<dbReference type="EMBL" id="UGHY01000002">
    <property type="protein sequence ID" value="STP05596.1"/>
    <property type="molecule type" value="Genomic_DNA"/>
</dbReference>
<feature type="transmembrane region" description="Helical" evidence="9">
    <location>
        <begin position="37"/>
        <end position="58"/>
    </location>
</feature>
<dbReference type="PANTHER" id="PTHR30574">
    <property type="entry name" value="INNER MEMBRANE PROTEIN YEDE"/>
    <property type="match status" value="1"/>
</dbReference>
<evidence type="ECO:0000256" key="7">
    <source>
        <dbReference type="ARBA" id="ARBA00023136"/>
    </source>
</evidence>
<protein>
    <submittedName>
        <fullName evidence="10">Transport system permease</fullName>
    </submittedName>
</protein>
<keyword evidence="5 9" id="KW-0812">Transmembrane</keyword>
<reference evidence="10 11" key="1">
    <citation type="submission" date="2018-06" db="EMBL/GenBank/DDBJ databases">
        <authorList>
            <consortium name="Pathogen Informatics"/>
            <person name="Doyle S."/>
        </authorList>
    </citation>
    <scope>NUCLEOTIDE SEQUENCE [LARGE SCALE GENOMIC DNA]</scope>
    <source>
        <strain evidence="10 11">NCTC10672</strain>
    </source>
</reference>
<dbReference type="AlphaFoldDB" id="A0A377JJ79"/>
<evidence type="ECO:0000256" key="8">
    <source>
        <dbReference type="ARBA" id="ARBA00035655"/>
    </source>
</evidence>
<keyword evidence="7 9" id="KW-0472">Membrane</keyword>
<comment type="subcellular location">
    <subcellularLocation>
        <location evidence="1">Cell inner membrane</location>
        <topology evidence="1">Multi-pass membrane protein</topology>
    </subcellularLocation>
</comment>
<feature type="transmembrane region" description="Helical" evidence="9">
    <location>
        <begin position="187"/>
        <end position="206"/>
    </location>
</feature>
<keyword evidence="6 9" id="KW-1133">Transmembrane helix</keyword>
<feature type="transmembrane region" description="Helical" evidence="9">
    <location>
        <begin position="275"/>
        <end position="299"/>
    </location>
</feature>
<keyword evidence="4" id="KW-0997">Cell inner membrane</keyword>
<organism evidence="10 11">
    <name type="scientific">Haemophilus parainfluenzae</name>
    <dbReference type="NCBI Taxonomy" id="729"/>
    <lineage>
        <taxon>Bacteria</taxon>
        <taxon>Pseudomonadati</taxon>
        <taxon>Pseudomonadota</taxon>
        <taxon>Gammaproteobacteria</taxon>
        <taxon>Pasteurellales</taxon>
        <taxon>Pasteurellaceae</taxon>
        <taxon>Haemophilus</taxon>
    </lineage>
</organism>
<evidence type="ECO:0000313" key="11">
    <source>
        <dbReference type="Proteomes" id="UP000254186"/>
    </source>
</evidence>
<evidence type="ECO:0000256" key="6">
    <source>
        <dbReference type="ARBA" id="ARBA00022989"/>
    </source>
</evidence>
<evidence type="ECO:0000256" key="1">
    <source>
        <dbReference type="ARBA" id="ARBA00004429"/>
    </source>
</evidence>
<accession>A0A377JJ79</accession>
<evidence type="ECO:0000256" key="4">
    <source>
        <dbReference type="ARBA" id="ARBA00022519"/>
    </source>
</evidence>